<sequence>MAVQSHVDTDNLLPRVRNILNEFQKRFPEATITSGYRDPNYNKNHGGAGDSRHMHQDAFDFKWAPGTSDVTKAQAVNFLRVHGAGGLGTYNKTGDKFHADWRQTTPVAWGPDTHATSLNQTPDWFQKIAADHRNGVRPDPRTIPQLAANYDPKLSNDPRLSGVPVGTPGRMTPEQFLKTNDVSSFPAGMRNNNPGNLKFSGSDWQKRNYPGMVGPSVNTDEGTPQIVFNSPQAGMQAMSRLIQSKTTSGMNTVYDLINNKNGWTPTPAGPGAAANIAKTMGVDPNAKLDFSDPKVFASFQRALITQEHGEKGSLYHPLVDAAVSRQLGLAAPADSGTGTRQVTAPTGIQPLASSASAGGLLGYGGKGFGKGIVPTGADTGTGSITPASAPAAPAPTLPYMASPRSLPAGGEVAPGVPGLGGAGRGSFGLGGVTEAPAGILGGSTPAPAAAAPSGATMAAGRMAAGDTMVPTLGAPSAGAFGINGPNMPAAPATPILGAAQTTGQNFDSEGAVPMGGDETLSAASPASTVNALADTTAPTLGTQNWDFNGGVGTSTTGAPIDPNGGLLGISTVADDSTPGGGFGGGAGGFGGGGAGGAGGVAGGAGGAVGGAGGAAGGSAAGGAPGGPGGAAGAAQGKGNGDWQDAAQKALKGIVGLGALGARGPLHYAPPVSTQPTLHNPDVATPDIYKTRDRLIPIIRPRGILG</sequence>
<dbReference type="RefSeq" id="WP_139037875.1">
    <property type="nucleotide sequence ID" value="NZ_VDDA01000011.1"/>
</dbReference>
<feature type="region of interest" description="Disordered" evidence="1">
    <location>
        <begin position="611"/>
        <end position="641"/>
    </location>
</feature>
<evidence type="ECO:0000256" key="1">
    <source>
        <dbReference type="SAM" id="MobiDB-lite"/>
    </source>
</evidence>
<comment type="caution">
    <text evidence="3">The sequence shown here is derived from an EMBL/GenBank/DDBJ whole genome shotgun (WGS) entry which is preliminary data.</text>
</comment>
<dbReference type="Proteomes" id="UP000305267">
    <property type="component" value="Unassembled WGS sequence"/>
</dbReference>
<dbReference type="InterPro" id="IPR013230">
    <property type="entry name" value="Peptidase_M15A_C"/>
</dbReference>
<dbReference type="SUPFAM" id="SSF55166">
    <property type="entry name" value="Hedgehog/DD-peptidase"/>
    <property type="match status" value="1"/>
</dbReference>
<feature type="region of interest" description="Disordered" evidence="1">
    <location>
        <begin position="183"/>
        <end position="202"/>
    </location>
</feature>
<dbReference type="AlphaFoldDB" id="A0A5C4LDN0"/>
<feature type="domain" description="Peptidase M15A C-terminal" evidence="2">
    <location>
        <begin position="17"/>
        <end position="93"/>
    </location>
</feature>
<name>A0A5C4LDN0_9HYPH</name>
<protein>
    <recommendedName>
        <fullName evidence="2">Peptidase M15A C-terminal domain-containing protein</fullName>
    </recommendedName>
</protein>
<feature type="compositionally biased region" description="Gly residues" evidence="1">
    <location>
        <begin position="611"/>
        <end position="639"/>
    </location>
</feature>
<dbReference type="InterPro" id="IPR009045">
    <property type="entry name" value="Zn_M74/Hedgehog-like"/>
</dbReference>
<accession>A0A5C4LDN0</accession>
<gene>
    <name evidence="3" type="ORF">FF100_21990</name>
</gene>
<evidence type="ECO:0000259" key="2">
    <source>
        <dbReference type="Pfam" id="PF08291"/>
    </source>
</evidence>
<organism evidence="3 4">
    <name type="scientific">Methylobacterium terricola</name>
    <dbReference type="NCBI Taxonomy" id="2583531"/>
    <lineage>
        <taxon>Bacteria</taxon>
        <taxon>Pseudomonadati</taxon>
        <taxon>Pseudomonadota</taxon>
        <taxon>Alphaproteobacteria</taxon>
        <taxon>Hyphomicrobiales</taxon>
        <taxon>Methylobacteriaceae</taxon>
        <taxon>Methylobacterium</taxon>
    </lineage>
</organism>
<evidence type="ECO:0000313" key="4">
    <source>
        <dbReference type="Proteomes" id="UP000305267"/>
    </source>
</evidence>
<keyword evidence="4" id="KW-1185">Reference proteome</keyword>
<feature type="region of interest" description="Disordered" evidence="1">
    <location>
        <begin position="539"/>
        <end position="559"/>
    </location>
</feature>
<dbReference type="Gene3D" id="3.30.1380.10">
    <property type="match status" value="1"/>
</dbReference>
<dbReference type="Pfam" id="PF08291">
    <property type="entry name" value="Peptidase_M15_3"/>
    <property type="match status" value="1"/>
</dbReference>
<proteinExistence type="predicted"/>
<evidence type="ECO:0000313" key="3">
    <source>
        <dbReference type="EMBL" id="TNC10824.1"/>
    </source>
</evidence>
<dbReference type="OrthoDB" id="7330655at2"/>
<dbReference type="EMBL" id="VDDA01000011">
    <property type="protein sequence ID" value="TNC10824.1"/>
    <property type="molecule type" value="Genomic_DNA"/>
</dbReference>
<reference evidence="3 4" key="1">
    <citation type="submission" date="2019-06" db="EMBL/GenBank/DDBJ databases">
        <title>Genome of Methylobacterium sp. 17Sr1-39.</title>
        <authorList>
            <person name="Seo T."/>
        </authorList>
    </citation>
    <scope>NUCLEOTIDE SEQUENCE [LARGE SCALE GENOMIC DNA]</scope>
    <source>
        <strain evidence="3 4">17Sr1-39</strain>
    </source>
</reference>